<dbReference type="InterPro" id="IPR008257">
    <property type="entry name" value="Pept_M19"/>
</dbReference>
<dbReference type="Gene3D" id="3.20.20.140">
    <property type="entry name" value="Metal-dependent hydrolases"/>
    <property type="match status" value="1"/>
</dbReference>
<sequence>MILQRLTSQLHLHPRSHIVALPKRELAPGFARFYNAPLHKVALSLALPILLWILWTHRLSWFAGPYRTAWRFASPKETIEARVNDILESTLLIDGHNDLAYFIRWAHSNRIYLDNFTKPFEEGTLGGEVDLHRLRQGHSGGAF</sequence>
<name>A0A6G1ID49_9PLEO</name>
<dbReference type="Proteomes" id="UP000799291">
    <property type="component" value="Unassembled WGS sequence"/>
</dbReference>
<keyword evidence="2" id="KW-1185">Reference proteome</keyword>
<dbReference type="GO" id="GO:0070573">
    <property type="term" value="F:metallodipeptidase activity"/>
    <property type="evidence" value="ECO:0007669"/>
    <property type="project" value="InterPro"/>
</dbReference>
<dbReference type="EMBL" id="MU005640">
    <property type="protein sequence ID" value="KAF2676055.1"/>
    <property type="molecule type" value="Genomic_DNA"/>
</dbReference>
<dbReference type="GO" id="GO:0006508">
    <property type="term" value="P:proteolysis"/>
    <property type="evidence" value="ECO:0007669"/>
    <property type="project" value="InterPro"/>
</dbReference>
<proteinExistence type="predicted"/>
<accession>A0A6G1ID49</accession>
<evidence type="ECO:0008006" key="3">
    <source>
        <dbReference type="Google" id="ProtNLM"/>
    </source>
</evidence>
<reference evidence="1" key="1">
    <citation type="journal article" date="2020" name="Stud. Mycol.">
        <title>101 Dothideomycetes genomes: a test case for predicting lifestyles and emergence of pathogens.</title>
        <authorList>
            <person name="Haridas S."/>
            <person name="Albert R."/>
            <person name="Binder M."/>
            <person name="Bloem J."/>
            <person name="Labutti K."/>
            <person name="Salamov A."/>
            <person name="Andreopoulos B."/>
            <person name="Baker S."/>
            <person name="Barry K."/>
            <person name="Bills G."/>
            <person name="Bluhm B."/>
            <person name="Cannon C."/>
            <person name="Castanera R."/>
            <person name="Culley D."/>
            <person name="Daum C."/>
            <person name="Ezra D."/>
            <person name="Gonzalez J."/>
            <person name="Henrissat B."/>
            <person name="Kuo A."/>
            <person name="Liang C."/>
            <person name="Lipzen A."/>
            <person name="Lutzoni F."/>
            <person name="Magnuson J."/>
            <person name="Mondo S."/>
            <person name="Nolan M."/>
            <person name="Ohm R."/>
            <person name="Pangilinan J."/>
            <person name="Park H.-J."/>
            <person name="Ramirez L."/>
            <person name="Alfaro M."/>
            <person name="Sun H."/>
            <person name="Tritt A."/>
            <person name="Yoshinaga Y."/>
            <person name="Zwiers L.-H."/>
            <person name="Turgeon B."/>
            <person name="Goodwin S."/>
            <person name="Spatafora J."/>
            <person name="Crous P."/>
            <person name="Grigoriev I."/>
        </authorList>
    </citation>
    <scope>NUCLEOTIDE SEQUENCE</scope>
    <source>
        <strain evidence="1">CBS 122367</strain>
    </source>
</reference>
<protein>
    <recommendedName>
        <fullName evidence="3">Dipeptidase</fullName>
    </recommendedName>
</protein>
<evidence type="ECO:0000313" key="1">
    <source>
        <dbReference type="EMBL" id="KAF2676055.1"/>
    </source>
</evidence>
<dbReference type="AlphaFoldDB" id="A0A6G1ID49"/>
<organism evidence="1 2">
    <name type="scientific">Lentithecium fluviatile CBS 122367</name>
    <dbReference type="NCBI Taxonomy" id="1168545"/>
    <lineage>
        <taxon>Eukaryota</taxon>
        <taxon>Fungi</taxon>
        <taxon>Dikarya</taxon>
        <taxon>Ascomycota</taxon>
        <taxon>Pezizomycotina</taxon>
        <taxon>Dothideomycetes</taxon>
        <taxon>Pleosporomycetidae</taxon>
        <taxon>Pleosporales</taxon>
        <taxon>Massarineae</taxon>
        <taxon>Lentitheciaceae</taxon>
        <taxon>Lentithecium</taxon>
    </lineage>
</organism>
<gene>
    <name evidence="1" type="ORF">K458DRAFT_194217</name>
</gene>
<dbReference type="PROSITE" id="PS51365">
    <property type="entry name" value="RENAL_DIPEPTIDASE_2"/>
    <property type="match status" value="1"/>
</dbReference>
<evidence type="ECO:0000313" key="2">
    <source>
        <dbReference type="Proteomes" id="UP000799291"/>
    </source>
</evidence>